<keyword evidence="4" id="KW-0223">Dioxygenase</keyword>
<keyword evidence="6" id="KW-0408">Iron</keyword>
<dbReference type="InterPro" id="IPR044862">
    <property type="entry name" value="Pro_4_hyd_alph_FE2OG_OXY"/>
</dbReference>
<dbReference type="OrthoDB" id="420380at2759"/>
<sequence length="186" mass="21057">KVYSGEGNDALTRHRQANGTGVEQEESDGVGRVIRKLQKSIPALDMYTSETWQVLSYKQGDHYVPHHDFTECESEEHWNDIMRDFGNRFATLLLVLKRADKGGETVFPYLQRTVTQEVGDVLLWINLDRTGKGNTNSLHGACPISEGEKIAATLWLRERGQPMMHNPDGMQLFDVEALARPDVVFL</sequence>
<dbReference type="Pfam" id="PF13640">
    <property type="entry name" value="2OG-FeII_Oxy_3"/>
    <property type="match status" value="1"/>
</dbReference>
<evidence type="ECO:0000313" key="9">
    <source>
        <dbReference type="EMBL" id="KHJ88266.1"/>
    </source>
</evidence>
<accession>A0A0B1SWI4</accession>
<keyword evidence="3" id="KW-0847">Vitamin C</keyword>
<keyword evidence="2" id="KW-0479">Metal-binding</keyword>
<protein>
    <submittedName>
        <fullName evidence="9">Oxidoreductase, 2OG-Fe(II) oxygenase family protein</fullName>
    </submittedName>
</protein>
<feature type="non-terminal residue" evidence="9">
    <location>
        <position position="1"/>
    </location>
</feature>
<dbReference type="Gene3D" id="2.60.120.620">
    <property type="entry name" value="q2cbj1_9rhob like domain"/>
    <property type="match status" value="1"/>
</dbReference>
<evidence type="ECO:0000256" key="1">
    <source>
        <dbReference type="ARBA" id="ARBA00001961"/>
    </source>
</evidence>
<dbReference type="PANTHER" id="PTHR10869:SF244">
    <property type="entry name" value="PROLYL 4-HYDROXYLASE SUBUNIT ALPHA-2"/>
    <property type="match status" value="1"/>
</dbReference>
<dbReference type="GO" id="GO:0005783">
    <property type="term" value="C:endoplasmic reticulum"/>
    <property type="evidence" value="ECO:0007669"/>
    <property type="project" value="TreeGrafter"/>
</dbReference>
<dbReference type="InterPro" id="IPR005123">
    <property type="entry name" value="Oxoglu/Fe-dep_dioxygenase_dom"/>
</dbReference>
<dbReference type="InterPro" id="IPR045054">
    <property type="entry name" value="P4HA-like"/>
</dbReference>
<dbReference type="GO" id="GO:0004656">
    <property type="term" value="F:procollagen-proline 4-dioxygenase activity"/>
    <property type="evidence" value="ECO:0007669"/>
    <property type="project" value="TreeGrafter"/>
</dbReference>
<dbReference type="PANTHER" id="PTHR10869">
    <property type="entry name" value="PROLYL 4-HYDROXYLASE ALPHA SUBUNIT"/>
    <property type="match status" value="1"/>
</dbReference>
<evidence type="ECO:0000313" key="10">
    <source>
        <dbReference type="Proteomes" id="UP000053660"/>
    </source>
</evidence>
<dbReference type="GO" id="GO:0005506">
    <property type="term" value="F:iron ion binding"/>
    <property type="evidence" value="ECO:0007669"/>
    <property type="project" value="InterPro"/>
</dbReference>
<evidence type="ECO:0000256" key="6">
    <source>
        <dbReference type="ARBA" id="ARBA00023004"/>
    </source>
</evidence>
<dbReference type="PROSITE" id="PS51471">
    <property type="entry name" value="FE2OG_OXY"/>
    <property type="match status" value="1"/>
</dbReference>
<proteinExistence type="predicted"/>
<feature type="domain" description="Fe2OG dioxygenase" evidence="8">
    <location>
        <begin position="48"/>
        <end position="158"/>
    </location>
</feature>
<gene>
    <name evidence="9" type="ORF">OESDEN_11943</name>
</gene>
<evidence type="ECO:0000256" key="5">
    <source>
        <dbReference type="ARBA" id="ARBA00023002"/>
    </source>
</evidence>
<dbReference type="Proteomes" id="UP000053660">
    <property type="component" value="Unassembled WGS sequence"/>
</dbReference>
<dbReference type="InterPro" id="IPR006620">
    <property type="entry name" value="Pro_4_hyd_alph"/>
</dbReference>
<name>A0A0B1SWI4_OESDE</name>
<dbReference type="GO" id="GO:0031418">
    <property type="term" value="F:L-ascorbic acid binding"/>
    <property type="evidence" value="ECO:0007669"/>
    <property type="project" value="UniProtKB-KW"/>
</dbReference>
<organism evidence="9 10">
    <name type="scientific">Oesophagostomum dentatum</name>
    <name type="common">Nodular worm</name>
    <dbReference type="NCBI Taxonomy" id="61180"/>
    <lineage>
        <taxon>Eukaryota</taxon>
        <taxon>Metazoa</taxon>
        <taxon>Ecdysozoa</taxon>
        <taxon>Nematoda</taxon>
        <taxon>Chromadorea</taxon>
        <taxon>Rhabditida</taxon>
        <taxon>Rhabditina</taxon>
        <taxon>Rhabditomorpha</taxon>
        <taxon>Strongyloidea</taxon>
        <taxon>Strongylidae</taxon>
        <taxon>Oesophagostomum</taxon>
    </lineage>
</organism>
<comment type="cofactor">
    <cofactor evidence="1">
        <name>L-ascorbate</name>
        <dbReference type="ChEBI" id="CHEBI:38290"/>
    </cofactor>
</comment>
<evidence type="ECO:0000256" key="4">
    <source>
        <dbReference type="ARBA" id="ARBA00022964"/>
    </source>
</evidence>
<keyword evidence="10" id="KW-1185">Reference proteome</keyword>
<reference evidence="9 10" key="1">
    <citation type="submission" date="2014-03" db="EMBL/GenBank/DDBJ databases">
        <title>Draft genome of the hookworm Oesophagostomum dentatum.</title>
        <authorList>
            <person name="Mitreva M."/>
        </authorList>
    </citation>
    <scope>NUCLEOTIDE SEQUENCE [LARGE SCALE GENOMIC DNA]</scope>
    <source>
        <strain evidence="9 10">OD-Hann</strain>
    </source>
</reference>
<feature type="region of interest" description="Disordered" evidence="7">
    <location>
        <begin position="1"/>
        <end position="28"/>
    </location>
</feature>
<evidence type="ECO:0000256" key="2">
    <source>
        <dbReference type="ARBA" id="ARBA00022723"/>
    </source>
</evidence>
<evidence type="ECO:0000256" key="3">
    <source>
        <dbReference type="ARBA" id="ARBA00022896"/>
    </source>
</evidence>
<dbReference type="EMBL" id="KN556156">
    <property type="protein sequence ID" value="KHJ88266.1"/>
    <property type="molecule type" value="Genomic_DNA"/>
</dbReference>
<evidence type="ECO:0000259" key="8">
    <source>
        <dbReference type="PROSITE" id="PS51471"/>
    </source>
</evidence>
<dbReference type="AlphaFoldDB" id="A0A0B1SWI4"/>
<evidence type="ECO:0000256" key="7">
    <source>
        <dbReference type="SAM" id="MobiDB-lite"/>
    </source>
</evidence>
<dbReference type="SMART" id="SM00702">
    <property type="entry name" value="P4Hc"/>
    <property type="match status" value="1"/>
</dbReference>
<keyword evidence="5" id="KW-0560">Oxidoreductase</keyword>